<keyword evidence="2" id="KW-1185">Reference proteome</keyword>
<evidence type="ECO:0000313" key="2">
    <source>
        <dbReference type="Proteomes" id="UP001148662"/>
    </source>
</evidence>
<comment type="caution">
    <text evidence="1">The sequence shown here is derived from an EMBL/GenBank/DDBJ whole genome shotgun (WGS) entry which is preliminary data.</text>
</comment>
<dbReference type="EMBL" id="JANHOG010001481">
    <property type="protein sequence ID" value="KAJ3536378.1"/>
    <property type="molecule type" value="Genomic_DNA"/>
</dbReference>
<name>A0ACC1SBZ3_9APHY</name>
<dbReference type="Proteomes" id="UP001148662">
    <property type="component" value="Unassembled WGS sequence"/>
</dbReference>
<sequence length="651" mass="71429">MPPKFGTTARRPSVLSLRYIRSHSSFSDWGETPYLKRQSSRIKLFQRRWQGIKEDLPPQFSRRHIGMISIGGVIGTGLFLGSADALYHGGPLGALLAYFGIGTVVYCLCVSLGEMISFLPNVGGIVGLADLYVDPALGFALGWTSWYTWIIVFPAEIAAAAVVVNYWDSSHSIPVLALLTLFLCIAIAINCLPPRFYGEMEFWLSTMKVTTIVIVLVMSLVVDLGAGSEGYIGFKNWAQPFARSYMGVKGGEGSFLGFWSVMMQAFFSFSGSELAGIAAGEVIDATRNVPRALKNVWIRITVFYLGGVFFAGLLVPQSNKGLQLDNGTAASSPFVIAFELAGIKAVSNILNAIVLVAAWSASAADLYISSRFLFFVARCEHAPAFLATLVKYPSNPRPDPQGILETGEVVESPTELRSLGETSECASSGEWEDEPVEPEKKPFYVLPLPCILVSASFGLLSFLSSSQGSSAAMVFKELSSATSAGSLLTWTAILFTYLRWYQGSVYAEKKFRPKMHDDPVAKKVISNIERIKKQRHWGQPYCAIYGLCMCILVILTNGWTIFISYNWHIAKPIATTNGASSGPGPVPTFLSSYLPIPSFVFLALSYKLVCQTKMVSLDDMWFAPEGVPDLQEEEDAPKRGWRRVIGWILLY</sequence>
<evidence type="ECO:0000313" key="1">
    <source>
        <dbReference type="EMBL" id="KAJ3536378.1"/>
    </source>
</evidence>
<reference evidence="1" key="1">
    <citation type="submission" date="2022-07" db="EMBL/GenBank/DDBJ databases">
        <title>Genome Sequence of Phlebia brevispora.</title>
        <authorList>
            <person name="Buettner E."/>
        </authorList>
    </citation>
    <scope>NUCLEOTIDE SEQUENCE</scope>
    <source>
        <strain evidence="1">MPL23</strain>
    </source>
</reference>
<gene>
    <name evidence="1" type="ORF">NM688_g6846</name>
</gene>
<proteinExistence type="predicted"/>
<protein>
    <submittedName>
        <fullName evidence="1">Uncharacterized protein</fullName>
    </submittedName>
</protein>
<accession>A0ACC1SBZ3</accession>
<organism evidence="1 2">
    <name type="scientific">Phlebia brevispora</name>
    <dbReference type="NCBI Taxonomy" id="194682"/>
    <lineage>
        <taxon>Eukaryota</taxon>
        <taxon>Fungi</taxon>
        <taxon>Dikarya</taxon>
        <taxon>Basidiomycota</taxon>
        <taxon>Agaricomycotina</taxon>
        <taxon>Agaricomycetes</taxon>
        <taxon>Polyporales</taxon>
        <taxon>Meruliaceae</taxon>
        <taxon>Phlebia</taxon>
    </lineage>
</organism>